<comment type="caution">
    <text evidence="9">The sequence shown here is derived from an EMBL/GenBank/DDBJ whole genome shotgun (WGS) entry which is preliminary data.</text>
</comment>
<proteinExistence type="inferred from homology"/>
<sequence>TQKYMSIIHYTENMKKNLFVLIIVVFFITDLLHAEDIDFGTVVFANVLYRHGDRTPIRTYPNDPYNNESTWPVPYGQLTNIGKNQHLLLGRWIRKRYSHLLSDLYSPYDIYIQSTDVDRTLMSAESQLAGLYPPVGKQIWNNIKWMPIPVHTIPEDKDNILAAKKYCPRYDYELEKILNSPEIQKINKENEKLYAYLTEKTGNKISSLRSVEQLYDILFIENLYNKTLPEWTKSVYPDKLKFIAIKSFTTSAYNKILQRLKSGSLLGEMIDHMEKKSKNALVPDRKVWMYSAHDETIANMLMTLNVFEPHCPPYTATILIELRINLKDQYFVTISYKNTSIEAQFLTLPGCITMCPLNQFITLTKDVIPINWEKECVIGWEQLRRNMNTTAIIAILTSSILILVLLVLSIIGFIYWHYKREHNQYYFRLTTDPI</sequence>
<dbReference type="EC" id="3.1.3.2" evidence="3"/>
<accession>A0A6V7GUE1</accession>
<dbReference type="PANTHER" id="PTHR11567">
    <property type="entry name" value="ACID PHOSPHATASE-RELATED"/>
    <property type="match status" value="1"/>
</dbReference>
<dbReference type="Pfam" id="PF00328">
    <property type="entry name" value="His_Phos_2"/>
    <property type="match status" value="1"/>
</dbReference>
<evidence type="ECO:0000313" key="10">
    <source>
        <dbReference type="Proteomes" id="UP000752696"/>
    </source>
</evidence>
<keyword evidence="7" id="KW-0325">Glycoprotein</keyword>
<dbReference type="InterPro" id="IPR033379">
    <property type="entry name" value="Acid_Pase_AS"/>
</dbReference>
<keyword evidence="8" id="KW-0812">Transmembrane</keyword>
<dbReference type="InterPro" id="IPR050645">
    <property type="entry name" value="Histidine_acid_phosphatase"/>
</dbReference>
<dbReference type="GO" id="GO:0003993">
    <property type="term" value="F:acid phosphatase activity"/>
    <property type="evidence" value="ECO:0007669"/>
    <property type="project" value="UniProtKB-EC"/>
</dbReference>
<evidence type="ECO:0000256" key="4">
    <source>
        <dbReference type="ARBA" id="ARBA00022729"/>
    </source>
</evidence>
<evidence type="ECO:0000256" key="8">
    <source>
        <dbReference type="SAM" id="Phobius"/>
    </source>
</evidence>
<feature type="non-terminal residue" evidence="9">
    <location>
        <position position="1"/>
    </location>
</feature>
<evidence type="ECO:0000256" key="2">
    <source>
        <dbReference type="ARBA" id="ARBA00005375"/>
    </source>
</evidence>
<evidence type="ECO:0000256" key="3">
    <source>
        <dbReference type="ARBA" id="ARBA00012646"/>
    </source>
</evidence>
<feature type="transmembrane region" description="Helical" evidence="8">
    <location>
        <begin position="391"/>
        <end position="418"/>
    </location>
</feature>
<dbReference type="SUPFAM" id="SSF53254">
    <property type="entry name" value="Phosphoglycerate mutase-like"/>
    <property type="match status" value="1"/>
</dbReference>
<dbReference type="InterPro" id="IPR029033">
    <property type="entry name" value="His_PPase_superfam"/>
</dbReference>
<keyword evidence="6" id="KW-1015">Disulfide bond</keyword>
<dbReference type="InterPro" id="IPR000560">
    <property type="entry name" value="His_Pase_clade-2"/>
</dbReference>
<dbReference type="CDD" id="cd07061">
    <property type="entry name" value="HP_HAP_like"/>
    <property type="match status" value="1"/>
</dbReference>
<dbReference type="Proteomes" id="UP000752696">
    <property type="component" value="Unassembled WGS sequence"/>
</dbReference>
<dbReference type="OrthoDB" id="10257284at2759"/>
<name>A0A6V7GUE1_9HYME</name>
<evidence type="ECO:0000313" key="9">
    <source>
        <dbReference type="EMBL" id="CAD1469191.1"/>
    </source>
</evidence>
<dbReference type="EMBL" id="CAJDYZ010001952">
    <property type="protein sequence ID" value="CAD1469191.1"/>
    <property type="molecule type" value="Genomic_DNA"/>
</dbReference>
<evidence type="ECO:0000256" key="5">
    <source>
        <dbReference type="ARBA" id="ARBA00022801"/>
    </source>
</evidence>
<keyword evidence="8" id="KW-0472">Membrane</keyword>
<organism evidence="9 10">
    <name type="scientific">Heterotrigona itama</name>
    <dbReference type="NCBI Taxonomy" id="395501"/>
    <lineage>
        <taxon>Eukaryota</taxon>
        <taxon>Metazoa</taxon>
        <taxon>Ecdysozoa</taxon>
        <taxon>Arthropoda</taxon>
        <taxon>Hexapoda</taxon>
        <taxon>Insecta</taxon>
        <taxon>Pterygota</taxon>
        <taxon>Neoptera</taxon>
        <taxon>Endopterygota</taxon>
        <taxon>Hymenoptera</taxon>
        <taxon>Apocrita</taxon>
        <taxon>Aculeata</taxon>
        <taxon>Apoidea</taxon>
        <taxon>Anthophila</taxon>
        <taxon>Apidae</taxon>
        <taxon>Heterotrigona</taxon>
    </lineage>
</organism>
<keyword evidence="5" id="KW-0378">Hydrolase</keyword>
<dbReference type="AlphaFoldDB" id="A0A6V7GUE1"/>
<evidence type="ECO:0000256" key="6">
    <source>
        <dbReference type="ARBA" id="ARBA00023157"/>
    </source>
</evidence>
<keyword evidence="4" id="KW-0732">Signal</keyword>
<gene>
    <name evidence="9" type="ORF">MHI_LOCUS112963</name>
</gene>
<protein>
    <recommendedName>
        <fullName evidence="3">acid phosphatase</fullName>
        <ecNumber evidence="3">3.1.3.2</ecNumber>
    </recommendedName>
</protein>
<comment type="similarity">
    <text evidence="2">Belongs to the histidine acid phosphatase family.</text>
</comment>
<keyword evidence="8" id="KW-1133">Transmembrane helix</keyword>
<comment type="catalytic activity">
    <reaction evidence="1">
        <text>a phosphate monoester + H2O = an alcohol + phosphate</text>
        <dbReference type="Rhea" id="RHEA:15017"/>
        <dbReference type="ChEBI" id="CHEBI:15377"/>
        <dbReference type="ChEBI" id="CHEBI:30879"/>
        <dbReference type="ChEBI" id="CHEBI:43474"/>
        <dbReference type="ChEBI" id="CHEBI:67140"/>
        <dbReference type="EC" id="3.1.3.2"/>
    </reaction>
</comment>
<dbReference type="Gene3D" id="3.40.50.1240">
    <property type="entry name" value="Phosphoglycerate mutase-like"/>
    <property type="match status" value="1"/>
</dbReference>
<reference evidence="9" key="1">
    <citation type="submission" date="2020-07" db="EMBL/GenBank/DDBJ databases">
        <authorList>
            <person name="Nazaruddin N."/>
        </authorList>
    </citation>
    <scope>NUCLEOTIDE SEQUENCE</scope>
</reference>
<evidence type="ECO:0000256" key="7">
    <source>
        <dbReference type="ARBA" id="ARBA00023180"/>
    </source>
</evidence>
<dbReference type="PANTHER" id="PTHR11567:SF211">
    <property type="entry name" value="PROSTATIC ACID PHOSPHATASE"/>
    <property type="match status" value="1"/>
</dbReference>
<keyword evidence="10" id="KW-1185">Reference proteome</keyword>
<evidence type="ECO:0000256" key="1">
    <source>
        <dbReference type="ARBA" id="ARBA00000032"/>
    </source>
</evidence>
<dbReference type="PROSITE" id="PS00616">
    <property type="entry name" value="HIS_ACID_PHOSPHAT_1"/>
    <property type="match status" value="1"/>
</dbReference>